<dbReference type="InterPro" id="IPR002818">
    <property type="entry name" value="DJ-1/PfpI"/>
</dbReference>
<proteinExistence type="predicted"/>
<name>A0A6N7EFW1_9MICO</name>
<dbReference type="EMBL" id="WHPC01000004">
    <property type="protein sequence ID" value="MPV35838.1"/>
    <property type="molecule type" value="Genomic_DNA"/>
</dbReference>
<keyword evidence="2" id="KW-0804">Transcription</keyword>
<dbReference type="SMART" id="SM00342">
    <property type="entry name" value="HTH_ARAC"/>
    <property type="match status" value="1"/>
</dbReference>
<dbReference type="InterPro" id="IPR052158">
    <property type="entry name" value="INH-QAR"/>
</dbReference>
<dbReference type="GO" id="GO:0043565">
    <property type="term" value="F:sequence-specific DNA binding"/>
    <property type="evidence" value="ECO:0007669"/>
    <property type="project" value="InterPro"/>
</dbReference>
<keyword evidence="1" id="KW-0805">Transcription regulation</keyword>
<dbReference type="OrthoDB" id="3992151at2"/>
<sequence length="352" mass="37264">MSEKLVHAAGRPTALAERTGHAGAADVGGAAAVERLIAVVAYEGVELLDVACVTSAVAAATKVGAAPPYRVVVLTPGGSPVSCDSGLQLPGQAALEHFNEPLDTLVVAGGRGFTAASDDRRLVGHVRRLAALARRVTSICTGLGVLAATGLVDGHRAATHWHFVEEIQRRYPAVHVDPAPIYIREGNLITSAGVTSALDLTLALIEEDHGPELARLVSRILVTYMQRPGDQTQMSMFTTAPPPRRTAVRGVVDHVAANLDGDLSTRALAAVAHVGERQLARLFLEHAGVTPARYVRQARTEAAAHLLEATELSLAAIARRCGFRQTESLRQAFVSQYGTPPGRYRQELSRAS</sequence>
<evidence type="ECO:0000313" key="4">
    <source>
        <dbReference type="EMBL" id="MPV35838.1"/>
    </source>
</evidence>
<dbReference type="Gene3D" id="3.40.50.880">
    <property type="match status" value="1"/>
</dbReference>
<evidence type="ECO:0000256" key="2">
    <source>
        <dbReference type="ARBA" id="ARBA00023163"/>
    </source>
</evidence>
<dbReference type="PANTHER" id="PTHR43130">
    <property type="entry name" value="ARAC-FAMILY TRANSCRIPTIONAL REGULATOR"/>
    <property type="match status" value="1"/>
</dbReference>
<dbReference type="CDD" id="cd03137">
    <property type="entry name" value="GATase1_AraC_1"/>
    <property type="match status" value="1"/>
</dbReference>
<dbReference type="PROSITE" id="PS01124">
    <property type="entry name" value="HTH_ARAC_FAMILY_2"/>
    <property type="match status" value="1"/>
</dbReference>
<comment type="caution">
    <text evidence="4">The sequence shown here is derived from an EMBL/GenBank/DDBJ whole genome shotgun (WGS) entry which is preliminary data.</text>
</comment>
<evidence type="ECO:0000256" key="1">
    <source>
        <dbReference type="ARBA" id="ARBA00023015"/>
    </source>
</evidence>
<evidence type="ECO:0000259" key="3">
    <source>
        <dbReference type="PROSITE" id="PS01124"/>
    </source>
</evidence>
<dbReference type="InterPro" id="IPR029062">
    <property type="entry name" value="Class_I_gatase-like"/>
</dbReference>
<dbReference type="InterPro" id="IPR018060">
    <property type="entry name" value="HTH_AraC"/>
</dbReference>
<dbReference type="Pfam" id="PF01965">
    <property type="entry name" value="DJ-1_PfpI"/>
    <property type="match status" value="1"/>
</dbReference>
<dbReference type="Pfam" id="PF12833">
    <property type="entry name" value="HTH_18"/>
    <property type="match status" value="1"/>
</dbReference>
<dbReference type="AlphaFoldDB" id="A0A6N7EFW1"/>
<dbReference type="Gene3D" id="1.10.10.60">
    <property type="entry name" value="Homeodomain-like"/>
    <property type="match status" value="1"/>
</dbReference>
<feature type="domain" description="HTH araC/xylS-type" evidence="3">
    <location>
        <begin position="249"/>
        <end position="347"/>
    </location>
</feature>
<protein>
    <submittedName>
        <fullName evidence="4">Helix-turn-helix domain-containing protein</fullName>
    </submittedName>
</protein>
<dbReference type="SUPFAM" id="SSF46689">
    <property type="entry name" value="Homeodomain-like"/>
    <property type="match status" value="2"/>
</dbReference>
<dbReference type="SUPFAM" id="SSF52317">
    <property type="entry name" value="Class I glutamine amidotransferase-like"/>
    <property type="match status" value="1"/>
</dbReference>
<dbReference type="GO" id="GO:0003700">
    <property type="term" value="F:DNA-binding transcription factor activity"/>
    <property type="evidence" value="ECO:0007669"/>
    <property type="project" value="InterPro"/>
</dbReference>
<accession>A0A6N7EFW1</accession>
<dbReference type="RefSeq" id="WP_152194039.1">
    <property type="nucleotide sequence ID" value="NZ_VUKD01000001.1"/>
</dbReference>
<keyword evidence="5" id="KW-1185">Reference proteome</keyword>
<dbReference type="InterPro" id="IPR009057">
    <property type="entry name" value="Homeodomain-like_sf"/>
</dbReference>
<organism evidence="4 5">
    <name type="scientific">Georgenia subflava</name>
    <dbReference type="NCBI Taxonomy" id="1622177"/>
    <lineage>
        <taxon>Bacteria</taxon>
        <taxon>Bacillati</taxon>
        <taxon>Actinomycetota</taxon>
        <taxon>Actinomycetes</taxon>
        <taxon>Micrococcales</taxon>
        <taxon>Bogoriellaceae</taxon>
        <taxon>Georgenia</taxon>
    </lineage>
</organism>
<dbReference type="PANTHER" id="PTHR43130:SF3">
    <property type="entry name" value="HTH-TYPE TRANSCRIPTIONAL REGULATOR RV1931C"/>
    <property type="match status" value="1"/>
</dbReference>
<dbReference type="Proteomes" id="UP000437709">
    <property type="component" value="Unassembled WGS sequence"/>
</dbReference>
<gene>
    <name evidence="4" type="ORF">GB881_02020</name>
</gene>
<evidence type="ECO:0000313" key="5">
    <source>
        <dbReference type="Proteomes" id="UP000437709"/>
    </source>
</evidence>
<reference evidence="4 5" key="1">
    <citation type="submission" date="2019-10" db="EMBL/GenBank/DDBJ databases">
        <title>Georgenia wutianyii sp. nov. and Georgenia yuyongxinii sp. nov. isolated from plateau pika (Ochotona curzoniae) in the Qinghai-Tibet plateau of China.</title>
        <authorList>
            <person name="Tian Z."/>
        </authorList>
    </citation>
    <scope>NUCLEOTIDE SEQUENCE [LARGE SCALE GENOMIC DNA]</scope>
    <source>
        <strain evidence="4 5">JCM 19765</strain>
    </source>
</reference>